<reference evidence="1 2" key="1">
    <citation type="submission" date="2017-01" db="EMBL/GenBank/DDBJ databases">
        <title>Novel large sulfur bacteria in the metagenomes of groundwater-fed chemosynthetic microbial mats in the Lake Huron basin.</title>
        <authorList>
            <person name="Sharrar A.M."/>
            <person name="Flood B.E."/>
            <person name="Bailey J.V."/>
            <person name="Jones D.S."/>
            <person name="Biddanda B."/>
            <person name="Ruberg S.A."/>
            <person name="Marcus D.N."/>
            <person name="Dick G.J."/>
        </authorList>
    </citation>
    <scope>NUCLEOTIDE SEQUENCE [LARGE SCALE GENOMIC DNA]</scope>
    <source>
        <strain evidence="1">A8</strain>
    </source>
</reference>
<proteinExistence type="predicted"/>
<dbReference type="Proteomes" id="UP000192491">
    <property type="component" value="Unassembled WGS sequence"/>
</dbReference>
<organism evidence="1 2">
    <name type="scientific">Thiothrix lacustris</name>
    <dbReference type="NCBI Taxonomy" id="525917"/>
    <lineage>
        <taxon>Bacteria</taxon>
        <taxon>Pseudomonadati</taxon>
        <taxon>Pseudomonadota</taxon>
        <taxon>Gammaproteobacteria</taxon>
        <taxon>Thiotrichales</taxon>
        <taxon>Thiotrichaceae</taxon>
        <taxon>Thiothrix</taxon>
    </lineage>
</organism>
<evidence type="ECO:0000313" key="2">
    <source>
        <dbReference type="Proteomes" id="UP000192491"/>
    </source>
</evidence>
<evidence type="ECO:0000313" key="1">
    <source>
        <dbReference type="EMBL" id="OQX10505.1"/>
    </source>
</evidence>
<dbReference type="AlphaFoldDB" id="A0A1Y1QPJ6"/>
<sequence length="69" mass="7846">MSEEEANARYRVEDLSCRIPLMWTLVSQKVGTGLTYSSSVQVDPLDIADWLIRNKDTVKQLITEMETAV</sequence>
<gene>
    <name evidence="1" type="ORF">BWK73_20170</name>
</gene>
<protein>
    <submittedName>
        <fullName evidence="1">Uncharacterized protein</fullName>
    </submittedName>
</protein>
<comment type="caution">
    <text evidence="1">The sequence shown here is derived from an EMBL/GenBank/DDBJ whole genome shotgun (WGS) entry which is preliminary data.</text>
</comment>
<name>A0A1Y1QPJ6_9GAMM</name>
<dbReference type="EMBL" id="MTEJ01000111">
    <property type="protein sequence ID" value="OQX10505.1"/>
    <property type="molecule type" value="Genomic_DNA"/>
</dbReference>
<accession>A0A1Y1QPJ6</accession>